<keyword evidence="1" id="KW-1003">Cell membrane</keyword>
<keyword evidence="1" id="KW-0472">Membrane</keyword>
<dbReference type="AlphaFoldDB" id="A0A2Z6EUN1"/>
<name>A0A2Z6EUN1_9BURK</name>
<dbReference type="CDD" id="cd08010">
    <property type="entry name" value="MltG_like"/>
    <property type="match status" value="1"/>
</dbReference>
<dbReference type="Gene3D" id="3.30.160.60">
    <property type="entry name" value="Classic Zinc Finger"/>
    <property type="match status" value="1"/>
</dbReference>
<dbReference type="NCBIfam" id="TIGR00247">
    <property type="entry name" value="endolytic transglycosylase MltG"/>
    <property type="match status" value="1"/>
</dbReference>
<dbReference type="EMBL" id="AP018150">
    <property type="protein sequence ID" value="BBE09170.1"/>
    <property type="molecule type" value="Genomic_DNA"/>
</dbReference>
<keyword evidence="1" id="KW-0812">Transmembrane</keyword>
<comment type="subcellular location">
    <subcellularLocation>
        <location evidence="1">Cell inner membrane</location>
        <topology evidence="1">Single-pass membrane protein</topology>
    </subcellularLocation>
</comment>
<dbReference type="GO" id="GO:0005886">
    <property type="term" value="C:plasma membrane"/>
    <property type="evidence" value="ECO:0007669"/>
    <property type="project" value="UniProtKB-SubCell"/>
</dbReference>
<evidence type="ECO:0000256" key="1">
    <source>
        <dbReference type="HAMAP-Rule" id="MF_02065"/>
    </source>
</evidence>
<dbReference type="HAMAP" id="MF_02065">
    <property type="entry name" value="MltG"/>
    <property type="match status" value="1"/>
</dbReference>
<keyword evidence="3" id="KW-1185">Reference proteome</keyword>
<keyword evidence="1" id="KW-0961">Cell wall biogenesis/degradation</keyword>
<dbReference type="RefSeq" id="WP_052393697.1">
    <property type="nucleotide sequence ID" value="NZ_AP018150.1"/>
</dbReference>
<keyword evidence="1" id="KW-1133">Transmembrane helix</keyword>
<reference evidence="2 3" key="1">
    <citation type="journal article" date="2018" name="Microbes Environ.">
        <title>Comparative Genomic Insights into Endofungal Lifestyles of Two Bacterial Endosymbionts, Mycoavidus cysteinexigens and Burkholderia rhizoxinica.</title>
        <authorList>
            <person name="Sharmin D."/>
            <person name="Guo Y."/>
            <person name="Nishizawa T."/>
            <person name="Ohshima S."/>
            <person name="Sato Y."/>
            <person name="Takashima Y."/>
            <person name="Narisawa K."/>
            <person name="Ohta H."/>
        </authorList>
    </citation>
    <scope>NUCLEOTIDE SEQUENCE [LARGE SCALE GENOMIC DNA]</scope>
    <source>
        <strain evidence="2 3">B1-EB</strain>
    </source>
</reference>
<dbReference type="InterPro" id="IPR003770">
    <property type="entry name" value="MLTG-like"/>
</dbReference>
<dbReference type="Gene3D" id="3.30.1490.480">
    <property type="entry name" value="Endolytic murein transglycosylase"/>
    <property type="match status" value="1"/>
</dbReference>
<dbReference type="Pfam" id="PF02618">
    <property type="entry name" value="YceG"/>
    <property type="match status" value="1"/>
</dbReference>
<dbReference type="Proteomes" id="UP000282597">
    <property type="component" value="Chromosome"/>
</dbReference>
<comment type="function">
    <text evidence="1">Functions as a peptidoglycan terminase that cleaves nascent peptidoglycan strands endolytically to terminate their elongation.</text>
</comment>
<evidence type="ECO:0000313" key="3">
    <source>
        <dbReference type="Proteomes" id="UP000282597"/>
    </source>
</evidence>
<accession>A0A2Z6EUN1</accession>
<dbReference type="EC" id="4.2.2.29" evidence="1"/>
<evidence type="ECO:0000313" key="2">
    <source>
        <dbReference type="EMBL" id="BBE09170.1"/>
    </source>
</evidence>
<feature type="transmembrane region" description="Helical" evidence="1">
    <location>
        <begin position="21"/>
        <end position="42"/>
    </location>
</feature>
<protein>
    <recommendedName>
        <fullName evidence="1">Endolytic murein transglycosylase</fullName>
        <ecNumber evidence="1">4.2.2.29</ecNumber>
    </recommendedName>
    <alternativeName>
        <fullName evidence="1">Peptidoglycan lytic transglycosylase</fullName>
    </alternativeName>
    <alternativeName>
        <fullName evidence="1">Peptidoglycan polymerization terminase</fullName>
    </alternativeName>
</protein>
<keyword evidence="1 2" id="KW-0456">Lyase</keyword>
<comment type="similarity">
    <text evidence="1">Belongs to the transglycosylase MltG family.</text>
</comment>
<comment type="catalytic activity">
    <reaction evidence="1">
        <text>a peptidoglycan chain = a peptidoglycan chain with N-acetyl-1,6-anhydromuramyl-[peptide] at the reducing end + a peptidoglycan chain with N-acetylglucosamine at the non-reducing end.</text>
        <dbReference type="EC" id="4.2.2.29"/>
    </reaction>
</comment>
<dbReference type="KEGG" id="mcys:MCB1EB_1009"/>
<dbReference type="GO" id="GO:0071555">
    <property type="term" value="P:cell wall organization"/>
    <property type="evidence" value="ECO:0007669"/>
    <property type="project" value="UniProtKB-KW"/>
</dbReference>
<dbReference type="PANTHER" id="PTHR30518">
    <property type="entry name" value="ENDOLYTIC MUREIN TRANSGLYCOSYLASE"/>
    <property type="match status" value="1"/>
</dbReference>
<keyword evidence="1" id="KW-0997">Cell inner membrane</keyword>
<organism evidence="2 3">
    <name type="scientific">Mycoavidus cysteinexigens</name>
    <dbReference type="NCBI Taxonomy" id="1553431"/>
    <lineage>
        <taxon>Bacteria</taxon>
        <taxon>Pseudomonadati</taxon>
        <taxon>Pseudomonadota</taxon>
        <taxon>Betaproteobacteria</taxon>
        <taxon>Burkholderiales</taxon>
        <taxon>Burkholderiaceae</taxon>
        <taxon>Mycoavidus</taxon>
    </lineage>
</organism>
<feature type="site" description="Important for catalytic activity" evidence="1">
    <location>
        <position position="230"/>
    </location>
</feature>
<sequence>MKHERLVIKQQRKKRLRLYAVKLLCVVTTSAVLLASGFFIWANLPLRLAHHTLDVTIKASSGVRSIVAQLRSEGLPVQAMPFEILARLLKVTTQLKAGNYEFKQGVTSYQVLQKIAQGDVSQYAATVVEGWTFAQMRTALAQHPALTHDVADLTDAQLMQAIGARETQPEGLFFPDTYFFEKNASELGIYRRAYELAQERLMLAWTTRAADLPYKTPYQVLIVASLIEKETGLPTDRPFIAAVFANRLRIGMALQTDPSIIYGLANDYTGRLRKKDLKMDGPYNTYTRPGLPPTPIALPGQAALDAATRPGLSAALYFVSRGDGTSEFSNNLADHNRAVDKFIRGMQ</sequence>
<dbReference type="PANTHER" id="PTHR30518:SF2">
    <property type="entry name" value="ENDOLYTIC MUREIN TRANSGLYCOSYLASE"/>
    <property type="match status" value="1"/>
</dbReference>
<gene>
    <name evidence="1" type="primary">mltG</name>
    <name evidence="2" type="ORF">MCB1EB_1009</name>
</gene>
<dbReference type="GO" id="GO:0008932">
    <property type="term" value="F:lytic endotransglycosylase activity"/>
    <property type="evidence" value="ECO:0007669"/>
    <property type="project" value="UniProtKB-UniRule"/>
</dbReference>
<proteinExistence type="inferred from homology"/>
<dbReference type="GO" id="GO:0009252">
    <property type="term" value="P:peptidoglycan biosynthetic process"/>
    <property type="evidence" value="ECO:0007669"/>
    <property type="project" value="UniProtKB-UniRule"/>
</dbReference>